<keyword evidence="5" id="KW-0472">Membrane</keyword>
<feature type="transmembrane region" description="Helical" evidence="5">
    <location>
        <begin position="154"/>
        <end position="175"/>
    </location>
</feature>
<keyword evidence="5" id="KW-1133">Transmembrane helix</keyword>
<name>A0ABT8VWP1_9GAMM</name>
<protein>
    <recommendedName>
        <fullName evidence="2">histidine kinase</fullName>
        <ecNumber evidence="2">2.7.13.3</ecNumber>
    </recommendedName>
</protein>
<reference evidence="8" key="1">
    <citation type="submission" date="2023-07" db="EMBL/GenBank/DDBJ databases">
        <title>Marinobacter sp. chi1 genome sequencing and assembly.</title>
        <authorList>
            <person name="Park S."/>
        </authorList>
    </citation>
    <scope>NUCLEOTIDE SEQUENCE</scope>
    <source>
        <strain evidence="8">Chi1</strain>
    </source>
</reference>
<dbReference type="SUPFAM" id="SSF52172">
    <property type="entry name" value="CheY-like"/>
    <property type="match status" value="2"/>
</dbReference>
<feature type="domain" description="Response regulatory" evidence="7">
    <location>
        <begin position="658"/>
        <end position="777"/>
    </location>
</feature>
<dbReference type="Pfam" id="PF02518">
    <property type="entry name" value="HATPase_c"/>
    <property type="match status" value="1"/>
</dbReference>
<comment type="caution">
    <text evidence="8">The sequence shown here is derived from an EMBL/GenBank/DDBJ whole genome shotgun (WGS) entry which is preliminary data.</text>
</comment>
<dbReference type="Proteomes" id="UP001168640">
    <property type="component" value="Unassembled WGS sequence"/>
</dbReference>
<dbReference type="Gene3D" id="3.40.50.2300">
    <property type="match status" value="2"/>
</dbReference>
<evidence type="ECO:0000256" key="2">
    <source>
        <dbReference type="ARBA" id="ARBA00012438"/>
    </source>
</evidence>
<dbReference type="PANTHER" id="PTHR45339">
    <property type="entry name" value="HYBRID SIGNAL TRANSDUCTION HISTIDINE KINASE J"/>
    <property type="match status" value="1"/>
</dbReference>
<evidence type="ECO:0000259" key="6">
    <source>
        <dbReference type="PROSITE" id="PS50109"/>
    </source>
</evidence>
<dbReference type="InterPro" id="IPR003594">
    <property type="entry name" value="HATPase_dom"/>
</dbReference>
<dbReference type="EMBL" id="JAUMIS010000001">
    <property type="protein sequence ID" value="MDO3720345.1"/>
    <property type="molecule type" value="Genomic_DNA"/>
</dbReference>
<feature type="domain" description="Response regulatory" evidence="7">
    <location>
        <begin position="503"/>
        <end position="624"/>
    </location>
</feature>
<dbReference type="InterPro" id="IPR004358">
    <property type="entry name" value="Sig_transdc_His_kin-like_C"/>
</dbReference>
<dbReference type="Gene3D" id="3.30.565.10">
    <property type="entry name" value="Histidine kinase-like ATPase, C-terminal domain"/>
    <property type="match status" value="1"/>
</dbReference>
<evidence type="ECO:0000256" key="5">
    <source>
        <dbReference type="SAM" id="Phobius"/>
    </source>
</evidence>
<keyword evidence="9" id="KW-1185">Reference proteome</keyword>
<organism evidence="8 9">
    <name type="scientific">Marinobacter suaedae</name>
    <dbReference type="NCBI Taxonomy" id="3057675"/>
    <lineage>
        <taxon>Bacteria</taxon>
        <taxon>Pseudomonadati</taxon>
        <taxon>Pseudomonadota</taxon>
        <taxon>Gammaproteobacteria</taxon>
        <taxon>Pseudomonadales</taxon>
        <taxon>Marinobacteraceae</taxon>
        <taxon>Marinobacter</taxon>
    </lineage>
</organism>
<keyword evidence="3 4" id="KW-0597">Phosphoprotein</keyword>
<dbReference type="InterPro" id="IPR003661">
    <property type="entry name" value="HisK_dim/P_dom"/>
</dbReference>
<dbReference type="InterPro" id="IPR036890">
    <property type="entry name" value="HATPase_C_sf"/>
</dbReference>
<dbReference type="PRINTS" id="PR00344">
    <property type="entry name" value="BCTRLSENSOR"/>
</dbReference>
<dbReference type="InterPro" id="IPR011006">
    <property type="entry name" value="CheY-like_superfamily"/>
</dbReference>
<keyword evidence="5" id="KW-0812">Transmembrane</keyword>
<sequence length="783" mass="87624">MPTSRLSKRLGIRPLAARLLVYVLLFSLVLSVVTTGIQTLSELRRSKDDLLASQNKTAQLVAGSLSHNLWMLNFSEAANGLDDITALVSIQQAHIQTTTGREFTSGQKPEGAVINQSFPLGYDRTRNLPPETVGTLTLTSSLTQIYSDLTKRTLLNLLAQWSVMLMGTLGLFVIVRLTLSRHLEAIADYASRLNLDALIAPLELKRRPPKKPDELSELEHALNTMRLQLLEDTRSLRQSTLQSQDERDEALRANHIKNQFLANISHELRIPLQSVLGYSTLLADTPLDPEQREYVQTLLSASEGLSSIINDLLDISSIEAGKMVLEDIPFDLRDTLNDIVQMLGPRAREKGLALELRVDETLPWALKGDPVRIRQILLNLTSNALKFTDSGHVLISIEVLNRRGAMVRLRLSVEDTGIGINPSDIPLVCEPYVQLNQRFQRQLPGAGLGLSISRQLVQLMHGTLELESQVGEGSTFWMELTLPVAEEETRKAAPDTRMIRNKRVLVVDSYHLSRKITLEMLSRHNLNIESVKSAGEALTSLRQASDSEHAFDAIILDGFVPDMDCDLLCRQIRSNPDWSHMRLLILSSNPQRGDAEHFRQAGADAFLSKSLRESCLAPILNLLFSDAAKHERRFLTRFSLQTMSDAHPRPDLPCGRMKVLLVEDNPVNRTLTSRLLEKLGCNVMTAPDGEAAESLWQWNSFDLIFMDCAMPRVDGFEATQRLRHWEESQGRDPVPVVALTASAREEDEEKCHKAGMDSFVARPVNIEMLRAVLEQYCKAPAAF</sequence>
<evidence type="ECO:0000313" key="9">
    <source>
        <dbReference type="Proteomes" id="UP001168640"/>
    </source>
</evidence>
<dbReference type="CDD" id="cd16922">
    <property type="entry name" value="HATPase_EvgS-ArcB-TorS-like"/>
    <property type="match status" value="1"/>
</dbReference>
<accession>A0ABT8VWP1</accession>
<evidence type="ECO:0000259" key="7">
    <source>
        <dbReference type="PROSITE" id="PS50110"/>
    </source>
</evidence>
<dbReference type="CDD" id="cd00082">
    <property type="entry name" value="HisKA"/>
    <property type="match status" value="1"/>
</dbReference>
<dbReference type="InterPro" id="IPR005467">
    <property type="entry name" value="His_kinase_dom"/>
</dbReference>
<feature type="domain" description="Histidine kinase" evidence="6">
    <location>
        <begin position="263"/>
        <end position="484"/>
    </location>
</feature>
<evidence type="ECO:0000313" key="8">
    <source>
        <dbReference type="EMBL" id="MDO3720345.1"/>
    </source>
</evidence>
<evidence type="ECO:0000256" key="3">
    <source>
        <dbReference type="ARBA" id="ARBA00022553"/>
    </source>
</evidence>
<feature type="transmembrane region" description="Helical" evidence="5">
    <location>
        <begin position="15"/>
        <end position="37"/>
    </location>
</feature>
<dbReference type="Pfam" id="PF17149">
    <property type="entry name" value="CHASE5"/>
    <property type="match status" value="1"/>
</dbReference>
<feature type="modified residue" description="4-aspartylphosphate" evidence="4">
    <location>
        <position position="707"/>
    </location>
</feature>
<feature type="modified residue" description="4-aspartylphosphate" evidence="4">
    <location>
        <position position="557"/>
    </location>
</feature>
<dbReference type="Pfam" id="PF00512">
    <property type="entry name" value="HisKA"/>
    <property type="match status" value="1"/>
</dbReference>
<dbReference type="SUPFAM" id="SSF47384">
    <property type="entry name" value="Homodimeric domain of signal transducing histidine kinase"/>
    <property type="match status" value="1"/>
</dbReference>
<dbReference type="SMART" id="SM00448">
    <property type="entry name" value="REC"/>
    <property type="match status" value="2"/>
</dbReference>
<dbReference type="PROSITE" id="PS50110">
    <property type="entry name" value="RESPONSE_REGULATORY"/>
    <property type="match status" value="2"/>
</dbReference>
<dbReference type="RefSeq" id="WP_302908583.1">
    <property type="nucleotide sequence ID" value="NZ_JAUMIS010000001.1"/>
</dbReference>
<dbReference type="PANTHER" id="PTHR45339:SF5">
    <property type="entry name" value="HISTIDINE KINASE"/>
    <property type="match status" value="1"/>
</dbReference>
<dbReference type="CDD" id="cd17546">
    <property type="entry name" value="REC_hyHK_CKI1_RcsC-like"/>
    <property type="match status" value="2"/>
</dbReference>
<dbReference type="SMART" id="SM00387">
    <property type="entry name" value="HATPase_c"/>
    <property type="match status" value="1"/>
</dbReference>
<evidence type="ECO:0000256" key="4">
    <source>
        <dbReference type="PROSITE-ProRule" id="PRU00169"/>
    </source>
</evidence>
<comment type="catalytic activity">
    <reaction evidence="1">
        <text>ATP + protein L-histidine = ADP + protein N-phospho-L-histidine.</text>
        <dbReference type="EC" id="2.7.13.3"/>
    </reaction>
</comment>
<dbReference type="PROSITE" id="PS50109">
    <property type="entry name" value="HIS_KIN"/>
    <property type="match status" value="1"/>
</dbReference>
<dbReference type="InterPro" id="IPR001789">
    <property type="entry name" value="Sig_transdc_resp-reg_receiver"/>
</dbReference>
<dbReference type="SUPFAM" id="SSF55874">
    <property type="entry name" value="ATPase domain of HSP90 chaperone/DNA topoisomerase II/histidine kinase"/>
    <property type="match status" value="1"/>
</dbReference>
<dbReference type="InterPro" id="IPR036097">
    <property type="entry name" value="HisK_dim/P_sf"/>
</dbReference>
<proteinExistence type="predicted"/>
<dbReference type="EC" id="2.7.13.3" evidence="2"/>
<dbReference type="Pfam" id="PF00072">
    <property type="entry name" value="Response_reg"/>
    <property type="match status" value="2"/>
</dbReference>
<dbReference type="Gene3D" id="1.10.287.130">
    <property type="match status" value="1"/>
</dbReference>
<dbReference type="SMART" id="SM00388">
    <property type="entry name" value="HisKA"/>
    <property type="match status" value="1"/>
</dbReference>
<dbReference type="InterPro" id="IPR033414">
    <property type="entry name" value="Sensor_dom"/>
</dbReference>
<gene>
    <name evidence="8" type="ORF">QVZ43_01355</name>
</gene>
<evidence type="ECO:0000256" key="1">
    <source>
        <dbReference type="ARBA" id="ARBA00000085"/>
    </source>
</evidence>